<gene>
    <name evidence="9" type="ORF">PSYICH_LOCUS7818</name>
</gene>
<dbReference type="InterPro" id="IPR052192">
    <property type="entry name" value="Insect_Ionotropic_Sensory_Rcpt"/>
</dbReference>
<keyword evidence="6" id="KW-0675">Receptor</keyword>
<dbReference type="PANTHER" id="PTHR42643:SF30">
    <property type="entry name" value="IONOTROPIC RECEPTOR 40A-RELATED"/>
    <property type="match status" value="1"/>
</dbReference>
<keyword evidence="3 8" id="KW-0812">Transmembrane</keyword>
<sequence length="644" mass="74524">MLAANLKLKLEYEKVKPPTTALIIAKEYRTRNYDMYVSKICDRVDGDLQTQNTFGLTQDKLVFIAPNLINLKKKMADTTSSASESYCQTPQENVELEVVGEEIQKNVVEEYRNNVEICTNTILESYFNLEDVIILVNTNIKTKYPVTQYCTNLKIKKLINRKQPDLYIISGPTSQALEVLYSSALLISQKKFIIFVDKISTDFLEILDKYFIYNVLIVTTNNYSVFSLSCSSFGKLYSVLIGSCSKLIFEKRVFQGCIKPLNNLRVLYAVTPPYVISSSTGTHIELVNMVAANLKLKLKYKKVKPPPTAFVVAEEFKTRNFDMYVSKISDRVHGDPTIQTTFGLTQDKLVFITPNLVKYNRWAIFTKEYSRLVWWLLCGLFVLLYTSFYFVSYLFNDRNVGSILYILLSVLFEGSAIIYAKTLSFKVLFLNYLIFSLIITTVYKSKMFDLMIADNSFQLINSRADILTSSLAIAFPDPNIVEMFKVSTDPIELGMSKANIVYCLRDYWECVNKTAFDKNLITSRLVKQLQYYVPIYYLDEDGKSMLNILHNDHYDMLYLVIVFRLGHPIFTVFNKKLMYLYETGFVKYISDNFEREYKKAMYLAKEKSSCKPLTLKVYQTTFIIYFCCVVICFVVFCLEFLVFL</sequence>
<name>A0A9P0G8D9_9CUCU</name>
<evidence type="ECO:0000256" key="2">
    <source>
        <dbReference type="ARBA" id="ARBA00022475"/>
    </source>
</evidence>
<proteinExistence type="predicted"/>
<dbReference type="AlphaFoldDB" id="A0A9P0G8D9"/>
<keyword evidence="2" id="KW-1003">Cell membrane</keyword>
<evidence type="ECO:0000313" key="10">
    <source>
        <dbReference type="Proteomes" id="UP001153636"/>
    </source>
</evidence>
<comment type="subcellular location">
    <subcellularLocation>
        <location evidence="1">Cell membrane</location>
        <topology evidence="1">Multi-pass membrane protein</topology>
    </subcellularLocation>
</comment>
<keyword evidence="7" id="KW-0325">Glycoprotein</keyword>
<keyword evidence="5 8" id="KW-0472">Membrane</keyword>
<feature type="transmembrane region" description="Helical" evidence="8">
    <location>
        <begin position="402"/>
        <end position="419"/>
    </location>
</feature>
<evidence type="ECO:0000256" key="5">
    <source>
        <dbReference type="ARBA" id="ARBA00023136"/>
    </source>
</evidence>
<dbReference type="GO" id="GO:0005886">
    <property type="term" value="C:plasma membrane"/>
    <property type="evidence" value="ECO:0007669"/>
    <property type="project" value="UniProtKB-SubCell"/>
</dbReference>
<feature type="transmembrane region" description="Helical" evidence="8">
    <location>
        <begin position="425"/>
        <end position="443"/>
    </location>
</feature>
<dbReference type="EMBL" id="OV651814">
    <property type="protein sequence ID" value="CAH1105964.1"/>
    <property type="molecule type" value="Genomic_DNA"/>
</dbReference>
<evidence type="ECO:0000256" key="7">
    <source>
        <dbReference type="ARBA" id="ARBA00023180"/>
    </source>
</evidence>
<evidence type="ECO:0000256" key="6">
    <source>
        <dbReference type="ARBA" id="ARBA00023170"/>
    </source>
</evidence>
<evidence type="ECO:0000313" key="9">
    <source>
        <dbReference type="EMBL" id="CAH1105964.1"/>
    </source>
</evidence>
<accession>A0A9P0G8D9</accession>
<evidence type="ECO:0000256" key="1">
    <source>
        <dbReference type="ARBA" id="ARBA00004651"/>
    </source>
</evidence>
<feature type="transmembrane region" description="Helical" evidence="8">
    <location>
        <begin position="622"/>
        <end position="643"/>
    </location>
</feature>
<evidence type="ECO:0000256" key="4">
    <source>
        <dbReference type="ARBA" id="ARBA00022989"/>
    </source>
</evidence>
<dbReference type="OrthoDB" id="6430908at2759"/>
<dbReference type="Proteomes" id="UP001153636">
    <property type="component" value="Chromosome 2"/>
</dbReference>
<keyword evidence="10" id="KW-1185">Reference proteome</keyword>
<reference evidence="9" key="1">
    <citation type="submission" date="2022-01" db="EMBL/GenBank/DDBJ databases">
        <authorList>
            <person name="King R."/>
        </authorList>
    </citation>
    <scope>NUCLEOTIDE SEQUENCE</scope>
</reference>
<protein>
    <submittedName>
        <fullName evidence="9">Uncharacterized protein</fullName>
    </submittedName>
</protein>
<dbReference type="PANTHER" id="PTHR42643">
    <property type="entry name" value="IONOTROPIC RECEPTOR 20A-RELATED"/>
    <property type="match status" value="1"/>
</dbReference>
<organism evidence="9 10">
    <name type="scientific">Psylliodes chrysocephalus</name>
    <dbReference type="NCBI Taxonomy" id="3402493"/>
    <lineage>
        <taxon>Eukaryota</taxon>
        <taxon>Metazoa</taxon>
        <taxon>Ecdysozoa</taxon>
        <taxon>Arthropoda</taxon>
        <taxon>Hexapoda</taxon>
        <taxon>Insecta</taxon>
        <taxon>Pterygota</taxon>
        <taxon>Neoptera</taxon>
        <taxon>Endopterygota</taxon>
        <taxon>Coleoptera</taxon>
        <taxon>Polyphaga</taxon>
        <taxon>Cucujiformia</taxon>
        <taxon>Chrysomeloidea</taxon>
        <taxon>Chrysomelidae</taxon>
        <taxon>Galerucinae</taxon>
        <taxon>Alticini</taxon>
        <taxon>Psylliodes</taxon>
    </lineage>
</organism>
<evidence type="ECO:0000256" key="8">
    <source>
        <dbReference type="SAM" id="Phobius"/>
    </source>
</evidence>
<keyword evidence="4 8" id="KW-1133">Transmembrane helix</keyword>
<evidence type="ECO:0000256" key="3">
    <source>
        <dbReference type="ARBA" id="ARBA00022692"/>
    </source>
</evidence>
<feature type="transmembrane region" description="Helical" evidence="8">
    <location>
        <begin position="372"/>
        <end position="395"/>
    </location>
</feature>